<sequence>MYKAKGWRYSKVLDFFKEIENFNVPDVDPTEKKKYHGTQGETPVNYPSYHTPVSDAFLNACRESDYDHIDYNGEKHIGYSRVQANIWKWNSDGRKHMLS</sequence>
<dbReference type="PANTHER" id="PTHR11552:SF147">
    <property type="entry name" value="CHOLINE DEHYDROGENASE, MITOCHONDRIAL"/>
    <property type="match status" value="1"/>
</dbReference>
<keyword evidence="3" id="KW-1185">Reference proteome</keyword>
<dbReference type="Gene3D" id="3.50.50.60">
    <property type="entry name" value="FAD/NAD(P)-binding domain"/>
    <property type="match status" value="1"/>
</dbReference>
<evidence type="ECO:0000313" key="2">
    <source>
        <dbReference type="EMBL" id="KAK8762881.1"/>
    </source>
</evidence>
<organism evidence="2 3">
    <name type="scientific">Amblyomma americanum</name>
    <name type="common">Lone star tick</name>
    <dbReference type="NCBI Taxonomy" id="6943"/>
    <lineage>
        <taxon>Eukaryota</taxon>
        <taxon>Metazoa</taxon>
        <taxon>Ecdysozoa</taxon>
        <taxon>Arthropoda</taxon>
        <taxon>Chelicerata</taxon>
        <taxon>Arachnida</taxon>
        <taxon>Acari</taxon>
        <taxon>Parasitiformes</taxon>
        <taxon>Ixodida</taxon>
        <taxon>Ixodoidea</taxon>
        <taxon>Ixodidae</taxon>
        <taxon>Amblyomminae</taxon>
        <taxon>Amblyomma</taxon>
    </lineage>
</organism>
<dbReference type="Gene3D" id="3.30.560.10">
    <property type="entry name" value="Glucose Oxidase, domain 3"/>
    <property type="match status" value="1"/>
</dbReference>
<dbReference type="EMBL" id="JARKHS020029723">
    <property type="protein sequence ID" value="KAK8762881.1"/>
    <property type="molecule type" value="Genomic_DNA"/>
</dbReference>
<dbReference type="GO" id="GO:0016491">
    <property type="term" value="F:oxidoreductase activity"/>
    <property type="evidence" value="ECO:0007669"/>
    <property type="project" value="TreeGrafter"/>
</dbReference>
<evidence type="ECO:0000256" key="1">
    <source>
        <dbReference type="ARBA" id="ARBA00010790"/>
    </source>
</evidence>
<dbReference type="GO" id="GO:0050660">
    <property type="term" value="F:flavin adenine dinucleotide binding"/>
    <property type="evidence" value="ECO:0007669"/>
    <property type="project" value="InterPro"/>
</dbReference>
<comment type="caution">
    <text evidence="2">The sequence shown here is derived from an EMBL/GenBank/DDBJ whole genome shotgun (WGS) entry which is preliminary data.</text>
</comment>
<dbReference type="Proteomes" id="UP001321473">
    <property type="component" value="Unassembled WGS sequence"/>
</dbReference>
<dbReference type="InterPro" id="IPR036188">
    <property type="entry name" value="FAD/NAD-bd_sf"/>
</dbReference>
<name>A0AAQ4DK91_AMBAM</name>
<dbReference type="AlphaFoldDB" id="A0AAQ4DK91"/>
<protein>
    <submittedName>
        <fullName evidence="2">Uncharacterized protein</fullName>
    </submittedName>
</protein>
<reference evidence="2 3" key="1">
    <citation type="journal article" date="2023" name="Arcadia Sci">
        <title>De novo assembly of a long-read Amblyomma americanum tick genome.</title>
        <authorList>
            <person name="Chou S."/>
            <person name="Poskanzer K.E."/>
            <person name="Rollins M."/>
            <person name="Thuy-Boun P.S."/>
        </authorList>
    </citation>
    <scope>NUCLEOTIDE SEQUENCE [LARGE SCALE GENOMIC DNA]</scope>
    <source>
        <strain evidence="2">F_SG_1</strain>
        <tissue evidence="2">Salivary glands</tissue>
    </source>
</reference>
<proteinExistence type="inferred from homology"/>
<gene>
    <name evidence="2" type="ORF">V5799_034509</name>
</gene>
<dbReference type="PANTHER" id="PTHR11552">
    <property type="entry name" value="GLUCOSE-METHANOL-CHOLINE GMC OXIDOREDUCTASE"/>
    <property type="match status" value="1"/>
</dbReference>
<evidence type="ECO:0000313" key="3">
    <source>
        <dbReference type="Proteomes" id="UP001321473"/>
    </source>
</evidence>
<accession>A0AAQ4DK91</accession>
<dbReference type="InterPro" id="IPR012132">
    <property type="entry name" value="GMC_OxRdtase"/>
</dbReference>
<comment type="similarity">
    <text evidence="1">Belongs to the GMC oxidoreductase family.</text>
</comment>